<keyword evidence="4" id="KW-1185">Reference proteome</keyword>
<dbReference type="Gene3D" id="3.50.4.20">
    <property type="match status" value="1"/>
</dbReference>
<feature type="region of interest" description="Disordered" evidence="2">
    <location>
        <begin position="124"/>
        <end position="223"/>
    </location>
</feature>
<reference evidence="3 4" key="1">
    <citation type="journal article" date="2015" name="Genome Announc.">
        <title>Expanding the biotechnology potential of lactobacilli through comparative genomics of 213 strains and associated genera.</title>
        <authorList>
            <person name="Sun Z."/>
            <person name="Harris H.M."/>
            <person name="McCann A."/>
            <person name="Guo C."/>
            <person name="Argimon S."/>
            <person name="Zhang W."/>
            <person name="Yang X."/>
            <person name="Jeffery I.B."/>
            <person name="Cooney J.C."/>
            <person name="Kagawa T.F."/>
            <person name="Liu W."/>
            <person name="Song Y."/>
            <person name="Salvetti E."/>
            <person name="Wrobel A."/>
            <person name="Rasinkangas P."/>
            <person name="Parkhill J."/>
            <person name="Rea M.C."/>
            <person name="O'Sullivan O."/>
            <person name="Ritari J."/>
            <person name="Douillard F.P."/>
            <person name="Paul Ross R."/>
            <person name="Yang R."/>
            <person name="Briner A.E."/>
            <person name="Felis G.E."/>
            <person name="de Vos W.M."/>
            <person name="Barrangou R."/>
            <person name="Klaenhammer T.R."/>
            <person name="Caufield P.W."/>
            <person name="Cui Y."/>
            <person name="Zhang H."/>
            <person name="O'Toole P.W."/>
        </authorList>
    </citation>
    <scope>NUCLEOTIDE SEQUENCE [LARGE SCALE GENOMIC DNA]</scope>
    <source>
        <strain evidence="3 4">DSM 5007</strain>
    </source>
</reference>
<gene>
    <name evidence="3" type="ORF">FD16_GL001892</name>
</gene>
<dbReference type="RefSeq" id="WP_010623316.1">
    <property type="nucleotide sequence ID" value="NZ_AZGF01000048.1"/>
</dbReference>
<dbReference type="PATRIC" id="fig|1423807.3.peg.1941"/>
<dbReference type="STRING" id="1423807.FD16_GL001892"/>
<dbReference type="InterPro" id="IPR009370">
    <property type="entry name" value="YutD-like"/>
</dbReference>
<protein>
    <recommendedName>
        <fullName evidence="5">Transcriptional regulator</fullName>
    </recommendedName>
</protein>
<dbReference type="InterPro" id="IPR038141">
    <property type="entry name" value="YutD-like_sf"/>
</dbReference>
<dbReference type="EMBL" id="AZGF01000048">
    <property type="protein sequence ID" value="KRM09268.1"/>
    <property type="molecule type" value="Genomic_DNA"/>
</dbReference>
<evidence type="ECO:0000256" key="1">
    <source>
        <dbReference type="PIRSR" id="PIRSR012565-1"/>
    </source>
</evidence>
<evidence type="ECO:0008006" key="5">
    <source>
        <dbReference type="Google" id="ProtNLM"/>
    </source>
</evidence>
<feature type="disulfide bond" evidence="1">
    <location>
        <begin position="106"/>
        <end position="110"/>
    </location>
</feature>
<feature type="compositionally biased region" description="Basic and acidic residues" evidence="2">
    <location>
        <begin position="200"/>
        <end position="214"/>
    </location>
</feature>
<comment type="caution">
    <text evidence="3">The sequence shown here is derived from an EMBL/GenBank/DDBJ whole genome shotgun (WGS) entry which is preliminary data.</text>
</comment>
<organism evidence="3 4">
    <name type="scientific">Paucilactobacillus suebicus DSM 5007 = KCTC 3549</name>
    <dbReference type="NCBI Taxonomy" id="1423807"/>
    <lineage>
        <taxon>Bacteria</taxon>
        <taxon>Bacillati</taxon>
        <taxon>Bacillota</taxon>
        <taxon>Bacilli</taxon>
        <taxon>Lactobacillales</taxon>
        <taxon>Lactobacillaceae</taxon>
        <taxon>Paucilactobacillus</taxon>
    </lineage>
</organism>
<dbReference type="eggNOG" id="COG4470">
    <property type="taxonomic scope" value="Bacteria"/>
</dbReference>
<evidence type="ECO:0000313" key="3">
    <source>
        <dbReference type="EMBL" id="KRM09268.1"/>
    </source>
</evidence>
<dbReference type="Proteomes" id="UP000051820">
    <property type="component" value="Unassembled WGS sequence"/>
</dbReference>
<name>A0A0R1W082_9LACO</name>
<evidence type="ECO:0000313" key="4">
    <source>
        <dbReference type="Proteomes" id="UP000051820"/>
    </source>
</evidence>
<dbReference type="Pfam" id="PF06265">
    <property type="entry name" value="YutD-like"/>
    <property type="match status" value="1"/>
</dbReference>
<proteinExistence type="predicted"/>
<dbReference type="AlphaFoldDB" id="A0A0R1W082"/>
<evidence type="ECO:0000256" key="2">
    <source>
        <dbReference type="SAM" id="MobiDB-lite"/>
    </source>
</evidence>
<accession>A0A0R1W082</accession>
<sequence length="223" mass="26466">MNKQKIQDLIDLRQEQRADIYKIERESEDAFKINGHPYRVLIDYKNAFDIDKLADRYSTILSKYDYIVGDWGFDQLRLKGFYSEGNHQTQILQSEDDIQDYLYEYCNFGCAYFIIQNLDVQVPSEHQKRRHSKNTSHNSHEKSDKNVNGHDKRKTNSQNKNHRSARSNTAHKHANNNAKHGSTPQIRERRRKVSQPSVGKRHDQEAVRVDENKKQQRFVIRHK</sequence>
<feature type="compositionally biased region" description="Basic residues" evidence="2">
    <location>
        <begin position="151"/>
        <end position="174"/>
    </location>
</feature>
<keyword evidence="1" id="KW-1015">Disulfide bond</keyword>
<feature type="compositionally biased region" description="Basic and acidic residues" evidence="2">
    <location>
        <begin position="138"/>
        <end position="150"/>
    </location>
</feature>
<dbReference type="PIRSF" id="PIRSF012565">
    <property type="entry name" value="DUF1027"/>
    <property type="match status" value="1"/>
</dbReference>